<keyword evidence="3" id="KW-1003">Cell membrane</keyword>
<evidence type="ECO:0000256" key="3">
    <source>
        <dbReference type="ARBA" id="ARBA00022475"/>
    </source>
</evidence>
<sequence length="315" mass="34177">MGYGMKLLQETYNISASVAGLCGGVCALGGLIGCLIPIPFGTFKLQSSKLLFICFLTSMAASVVYLPSMYRFPCDNQEIFGVFDKNGDSILSNFSNLSSCRSGCSCQNEIFEPVCDQESAITYFSPCHAGCLDFNLTNCRCDNEDSVAKSLADGFCENAIECDSLWKITICFFFVFAFSYAPLPIVKTAYLRQFNSDEKTTAASLNLILCLLGSITAPIVVGAVIDEACVVWSEMKDGSDGNCLIHDNRGLVHAFLVLPLTMKATAGLCYLAASYFAKNKDLSKIESEGNEISEDEKDISQRNDATADFSQTTSL</sequence>
<keyword evidence="4 9" id="KW-0812">Transmembrane</keyword>
<keyword evidence="6 9" id="KW-0472">Membrane</keyword>
<dbReference type="PANTHER" id="PTHR11388:SF100">
    <property type="entry name" value="SOLUTE CARRIER ORGANIC ANION TRANSPORTER FAMILY MEMBER 4A1"/>
    <property type="match status" value="1"/>
</dbReference>
<organism evidence="11 12">
    <name type="scientific">Oikopleura dioica</name>
    <name type="common">Tunicate</name>
    <dbReference type="NCBI Taxonomy" id="34765"/>
    <lineage>
        <taxon>Eukaryota</taxon>
        <taxon>Metazoa</taxon>
        <taxon>Chordata</taxon>
        <taxon>Tunicata</taxon>
        <taxon>Appendicularia</taxon>
        <taxon>Copelata</taxon>
        <taxon>Oikopleuridae</taxon>
        <taxon>Oikopleura</taxon>
    </lineage>
</organism>
<feature type="transmembrane region" description="Helical" evidence="9">
    <location>
        <begin position="254"/>
        <end position="277"/>
    </location>
</feature>
<evidence type="ECO:0000256" key="9">
    <source>
        <dbReference type="SAM" id="Phobius"/>
    </source>
</evidence>
<evidence type="ECO:0000259" key="10">
    <source>
        <dbReference type="PROSITE" id="PS51465"/>
    </source>
</evidence>
<evidence type="ECO:0000313" key="12">
    <source>
        <dbReference type="Proteomes" id="UP001158576"/>
    </source>
</evidence>
<accession>A0ABN7SVX9</accession>
<name>A0ABN7SVX9_OIKDI</name>
<feature type="region of interest" description="Disordered" evidence="8">
    <location>
        <begin position="287"/>
        <end position="315"/>
    </location>
</feature>
<evidence type="ECO:0000256" key="6">
    <source>
        <dbReference type="ARBA" id="ARBA00023136"/>
    </source>
</evidence>
<evidence type="ECO:0000256" key="7">
    <source>
        <dbReference type="ARBA" id="ARBA00023157"/>
    </source>
</evidence>
<dbReference type="PROSITE" id="PS51257">
    <property type="entry name" value="PROKAR_LIPOPROTEIN"/>
    <property type="match status" value="1"/>
</dbReference>
<protein>
    <submittedName>
        <fullName evidence="11">Oidioi.mRNA.OKI2018_I69.chr2.g4004.t1.cds</fullName>
    </submittedName>
</protein>
<evidence type="ECO:0000256" key="2">
    <source>
        <dbReference type="ARBA" id="ARBA00009657"/>
    </source>
</evidence>
<gene>
    <name evidence="11" type="ORF">OKIOD_LOCUS12769</name>
</gene>
<evidence type="ECO:0000313" key="11">
    <source>
        <dbReference type="EMBL" id="CAG5109471.1"/>
    </source>
</evidence>
<evidence type="ECO:0000256" key="8">
    <source>
        <dbReference type="SAM" id="MobiDB-lite"/>
    </source>
</evidence>
<keyword evidence="12" id="KW-1185">Reference proteome</keyword>
<feature type="domain" description="Kazal-like" evidence="10">
    <location>
        <begin position="94"/>
        <end position="143"/>
    </location>
</feature>
<feature type="transmembrane region" description="Helical" evidence="9">
    <location>
        <begin position="165"/>
        <end position="183"/>
    </location>
</feature>
<dbReference type="InterPro" id="IPR036259">
    <property type="entry name" value="MFS_trans_sf"/>
</dbReference>
<evidence type="ECO:0000256" key="4">
    <source>
        <dbReference type="ARBA" id="ARBA00022692"/>
    </source>
</evidence>
<proteinExistence type="inferred from homology"/>
<dbReference type="PANTHER" id="PTHR11388">
    <property type="entry name" value="ORGANIC ANION TRANSPORTER"/>
    <property type="match status" value="1"/>
</dbReference>
<evidence type="ECO:0000256" key="1">
    <source>
        <dbReference type="ARBA" id="ARBA00004651"/>
    </source>
</evidence>
<feature type="transmembrane region" description="Helical" evidence="9">
    <location>
        <begin position="204"/>
        <end position="225"/>
    </location>
</feature>
<dbReference type="SUPFAM" id="SSF103473">
    <property type="entry name" value="MFS general substrate transporter"/>
    <property type="match status" value="1"/>
</dbReference>
<dbReference type="InterPro" id="IPR004156">
    <property type="entry name" value="OATP"/>
</dbReference>
<keyword evidence="7" id="KW-1015">Disulfide bond</keyword>
<dbReference type="InterPro" id="IPR002350">
    <property type="entry name" value="Kazal_dom"/>
</dbReference>
<evidence type="ECO:0000256" key="5">
    <source>
        <dbReference type="ARBA" id="ARBA00022989"/>
    </source>
</evidence>
<feature type="compositionally biased region" description="Acidic residues" evidence="8">
    <location>
        <begin position="288"/>
        <end position="297"/>
    </location>
</feature>
<dbReference type="Proteomes" id="UP001158576">
    <property type="component" value="Chromosome 2"/>
</dbReference>
<feature type="transmembrane region" description="Helical" evidence="9">
    <location>
        <begin position="12"/>
        <end position="38"/>
    </location>
</feature>
<comment type="subcellular location">
    <subcellularLocation>
        <location evidence="1">Cell membrane</location>
        <topology evidence="1">Multi-pass membrane protein</topology>
    </subcellularLocation>
</comment>
<reference evidence="11 12" key="1">
    <citation type="submission" date="2021-04" db="EMBL/GenBank/DDBJ databases">
        <authorList>
            <person name="Bliznina A."/>
        </authorList>
    </citation>
    <scope>NUCLEOTIDE SEQUENCE [LARGE SCALE GENOMIC DNA]</scope>
</reference>
<dbReference type="PROSITE" id="PS51465">
    <property type="entry name" value="KAZAL_2"/>
    <property type="match status" value="1"/>
</dbReference>
<dbReference type="EMBL" id="OU015567">
    <property type="protein sequence ID" value="CAG5109471.1"/>
    <property type="molecule type" value="Genomic_DNA"/>
</dbReference>
<comment type="similarity">
    <text evidence="2">Belongs to the organo anion transporter (TC 2.A.60) family.</text>
</comment>
<feature type="compositionally biased region" description="Polar residues" evidence="8">
    <location>
        <begin position="302"/>
        <end position="315"/>
    </location>
</feature>
<dbReference type="Pfam" id="PF03137">
    <property type="entry name" value="OATP"/>
    <property type="match status" value="1"/>
</dbReference>
<keyword evidence="5 9" id="KW-1133">Transmembrane helix</keyword>
<feature type="transmembrane region" description="Helical" evidence="9">
    <location>
        <begin position="50"/>
        <end position="70"/>
    </location>
</feature>